<comment type="subunit">
    <text evidence="3">Part of the 50S ribosomal subunit.</text>
</comment>
<evidence type="ECO:0000256" key="1">
    <source>
        <dbReference type="ARBA" id="ARBA00022980"/>
    </source>
</evidence>
<name>A0A2M7AXG2_9BACT</name>
<evidence type="ECO:0000259" key="6">
    <source>
        <dbReference type="Pfam" id="PF00347"/>
    </source>
</evidence>
<reference evidence="8" key="1">
    <citation type="submission" date="2017-09" db="EMBL/GenBank/DDBJ databases">
        <title>Depth-based differentiation of microbial function through sediment-hosted aquifers and enrichment of novel symbionts in the deep terrestrial subsurface.</title>
        <authorList>
            <person name="Probst A.J."/>
            <person name="Ladd B."/>
            <person name="Jarett J.K."/>
            <person name="Geller-Mcgrath D.E."/>
            <person name="Sieber C.M.K."/>
            <person name="Emerson J.B."/>
            <person name="Anantharaman K."/>
            <person name="Thomas B.C."/>
            <person name="Malmstrom R."/>
            <person name="Stieglmeier M."/>
            <person name="Klingl A."/>
            <person name="Woyke T."/>
            <person name="Ryan C.M."/>
            <person name="Banfield J.F."/>
        </authorList>
    </citation>
    <scope>NUCLEOTIDE SEQUENCE [LARGE SCALE GENOMIC DNA]</scope>
</reference>
<dbReference type="PANTHER" id="PTHR11655:SF14">
    <property type="entry name" value="LARGE RIBOSOMAL SUBUNIT PROTEIN UL6M"/>
    <property type="match status" value="1"/>
</dbReference>
<keyword evidence="3 5" id="KW-0699">rRNA-binding</keyword>
<dbReference type="InterPro" id="IPR002358">
    <property type="entry name" value="Ribosomal_uL6_CS"/>
</dbReference>
<dbReference type="GO" id="GO:0019843">
    <property type="term" value="F:rRNA binding"/>
    <property type="evidence" value="ECO:0007669"/>
    <property type="project" value="UniProtKB-UniRule"/>
</dbReference>
<dbReference type="GO" id="GO:0022625">
    <property type="term" value="C:cytosolic large ribosomal subunit"/>
    <property type="evidence" value="ECO:0007669"/>
    <property type="project" value="UniProtKB-UniRule"/>
</dbReference>
<evidence type="ECO:0000256" key="3">
    <source>
        <dbReference type="HAMAP-Rule" id="MF_01365"/>
    </source>
</evidence>
<dbReference type="GO" id="GO:0002181">
    <property type="term" value="P:cytoplasmic translation"/>
    <property type="evidence" value="ECO:0007669"/>
    <property type="project" value="TreeGrafter"/>
</dbReference>
<dbReference type="HAMAP" id="MF_01365_B">
    <property type="entry name" value="Ribosomal_uL6_B"/>
    <property type="match status" value="1"/>
</dbReference>
<dbReference type="InterPro" id="IPR020040">
    <property type="entry name" value="Ribosomal_uL6_a/b-dom"/>
</dbReference>
<dbReference type="SUPFAM" id="SSF56053">
    <property type="entry name" value="Ribosomal protein L6"/>
    <property type="match status" value="2"/>
</dbReference>
<dbReference type="InterPro" id="IPR000702">
    <property type="entry name" value="Ribosomal_uL6-like"/>
</dbReference>
<dbReference type="PIRSF" id="PIRSF002162">
    <property type="entry name" value="Ribosomal_L6"/>
    <property type="match status" value="1"/>
</dbReference>
<evidence type="ECO:0000256" key="4">
    <source>
        <dbReference type="RuleBase" id="RU003869"/>
    </source>
</evidence>
<sequence length="181" mass="19617">MSRIGKKTILIPDGVTLSIDGSEIKVKGPKGELMITISSLFKIDIKDKELNVIPRKQTRQTPALWGTTRALIANLINGVVAGYEKKLELEGVGYAASLDGKDLVFKLGLSHLVRVKCPESVQFNVEKNLITVSGIDKQLVGQIAAVIRSKKKPEPYKGKGIHYLGEVIKRKAGKKVAGSTA</sequence>
<dbReference type="Pfam" id="PF00347">
    <property type="entry name" value="Ribosomal_L6"/>
    <property type="match status" value="2"/>
</dbReference>
<comment type="caution">
    <text evidence="7">The sequence shown here is derived from an EMBL/GenBank/DDBJ whole genome shotgun (WGS) entry which is preliminary data.</text>
</comment>
<dbReference type="NCBIfam" id="TIGR03654">
    <property type="entry name" value="L6_bact"/>
    <property type="match status" value="1"/>
</dbReference>
<comment type="function">
    <text evidence="3 5">This protein binds to the 23S rRNA, and is important in its secondary structure. It is located near the subunit interface in the base of the L7/L12 stalk, and near the tRNA binding site of the peptidyltransferase center.</text>
</comment>
<dbReference type="InterPro" id="IPR036789">
    <property type="entry name" value="Ribosomal_uL6-like_a/b-dom_sf"/>
</dbReference>
<gene>
    <name evidence="3" type="primary">rplF</name>
    <name evidence="7" type="ORF">COS76_01365</name>
</gene>
<dbReference type="Proteomes" id="UP000228775">
    <property type="component" value="Unassembled WGS sequence"/>
</dbReference>
<organism evidence="7 8">
    <name type="scientific">Candidatus Portnoybacteria bacterium CG06_land_8_20_14_3_00_39_12</name>
    <dbReference type="NCBI Taxonomy" id="1974809"/>
    <lineage>
        <taxon>Bacteria</taxon>
        <taxon>Candidatus Portnoyibacteriota</taxon>
    </lineage>
</organism>
<dbReference type="InterPro" id="IPR019906">
    <property type="entry name" value="Ribosomal_uL6_bac-type"/>
</dbReference>
<accession>A0A2M7AXG2</accession>
<protein>
    <recommendedName>
        <fullName evidence="3">Large ribosomal subunit protein uL6</fullName>
    </recommendedName>
</protein>
<feature type="domain" description="Large ribosomal subunit protein uL6 alpha-beta" evidence="6">
    <location>
        <begin position="91"/>
        <end position="163"/>
    </location>
</feature>
<dbReference type="Gene3D" id="3.90.930.12">
    <property type="entry name" value="Ribosomal protein L6, alpha-beta domain"/>
    <property type="match status" value="2"/>
</dbReference>
<dbReference type="AlphaFoldDB" id="A0A2M7AXG2"/>
<evidence type="ECO:0000256" key="5">
    <source>
        <dbReference type="RuleBase" id="RU003870"/>
    </source>
</evidence>
<dbReference type="PROSITE" id="PS00525">
    <property type="entry name" value="RIBOSOMAL_L6_1"/>
    <property type="match status" value="1"/>
</dbReference>
<feature type="domain" description="Large ribosomal subunit protein uL6 alpha-beta" evidence="6">
    <location>
        <begin position="11"/>
        <end position="79"/>
    </location>
</feature>
<dbReference type="PANTHER" id="PTHR11655">
    <property type="entry name" value="60S/50S RIBOSOMAL PROTEIN L6/L9"/>
    <property type="match status" value="1"/>
</dbReference>
<proteinExistence type="inferred from homology"/>
<keyword evidence="2 3" id="KW-0687">Ribonucleoprotein</keyword>
<evidence type="ECO:0000313" key="7">
    <source>
        <dbReference type="EMBL" id="PIU75321.1"/>
    </source>
</evidence>
<keyword evidence="1 3" id="KW-0689">Ribosomal protein</keyword>
<dbReference type="PRINTS" id="PR00059">
    <property type="entry name" value="RIBOSOMALL6"/>
</dbReference>
<keyword evidence="3 5" id="KW-0694">RNA-binding</keyword>
<evidence type="ECO:0000313" key="8">
    <source>
        <dbReference type="Proteomes" id="UP000228775"/>
    </source>
</evidence>
<comment type="similarity">
    <text evidence="3 4">Belongs to the universal ribosomal protein uL6 family.</text>
</comment>
<dbReference type="EMBL" id="PEVY01000028">
    <property type="protein sequence ID" value="PIU75321.1"/>
    <property type="molecule type" value="Genomic_DNA"/>
</dbReference>
<evidence type="ECO:0000256" key="2">
    <source>
        <dbReference type="ARBA" id="ARBA00023274"/>
    </source>
</evidence>
<dbReference type="GO" id="GO:0003735">
    <property type="term" value="F:structural constituent of ribosome"/>
    <property type="evidence" value="ECO:0007669"/>
    <property type="project" value="UniProtKB-UniRule"/>
</dbReference>